<dbReference type="EMBL" id="CAJHJG010005172">
    <property type="protein sequence ID" value="CAD6948090.1"/>
    <property type="molecule type" value="Genomic_DNA"/>
</dbReference>
<dbReference type="AlphaFoldDB" id="A0A177VBE7"/>
<evidence type="ECO:0000313" key="3">
    <source>
        <dbReference type="EMBL" id="KAE8254623.1"/>
    </source>
</evidence>
<gene>
    <name evidence="3" type="ORF">A4X03_0g5689</name>
    <name evidence="2" type="ORF">JKIAZH3_G7838</name>
</gene>
<reference evidence="3" key="1">
    <citation type="submission" date="2016-04" db="EMBL/GenBank/DDBJ databases">
        <authorList>
            <person name="Nguyen H.D."/>
            <person name="Kesanakurti P."/>
            <person name="Cullis J."/>
            <person name="Levesque C.A."/>
            <person name="Hambleton S."/>
        </authorList>
    </citation>
    <scope>NUCLEOTIDE SEQUENCE</scope>
    <source>
        <strain evidence="3">DAOMC 238032</strain>
    </source>
</reference>
<dbReference type="PANTHER" id="PTHR28180">
    <property type="entry name" value="CONSERVED MITOCHONDRIAL PROTEIN-RELATED"/>
    <property type="match status" value="1"/>
</dbReference>
<evidence type="ECO:0000313" key="4">
    <source>
        <dbReference type="Proteomes" id="UP000077671"/>
    </source>
</evidence>
<dbReference type="Gene3D" id="1.20.1290.10">
    <property type="entry name" value="AhpD-like"/>
    <property type="match status" value="1"/>
</dbReference>
<organism evidence="3 4">
    <name type="scientific">Tilletia caries</name>
    <name type="common">wheat bunt fungus</name>
    <dbReference type="NCBI Taxonomy" id="13290"/>
    <lineage>
        <taxon>Eukaryota</taxon>
        <taxon>Fungi</taxon>
        <taxon>Dikarya</taxon>
        <taxon>Basidiomycota</taxon>
        <taxon>Ustilaginomycotina</taxon>
        <taxon>Exobasidiomycetes</taxon>
        <taxon>Tilletiales</taxon>
        <taxon>Tilletiaceae</taxon>
        <taxon>Tilletia</taxon>
    </lineage>
</organism>
<dbReference type="Proteomes" id="UP000077671">
    <property type="component" value="Unassembled WGS sequence"/>
</dbReference>
<dbReference type="PANTHER" id="PTHR28180:SF2">
    <property type="entry name" value="PEROXISOMAL PROTEIN 2"/>
    <property type="match status" value="1"/>
</dbReference>
<comment type="caution">
    <text evidence="3">The sequence shown here is derived from an EMBL/GenBank/DDBJ whole genome shotgun (WGS) entry which is preliminary data.</text>
</comment>
<accession>A0A177VBE7</accession>
<dbReference type="Proteomes" id="UP000836402">
    <property type="component" value="Unassembled WGS sequence"/>
</dbReference>
<evidence type="ECO:0008006" key="6">
    <source>
        <dbReference type="Google" id="ProtNLM"/>
    </source>
</evidence>
<feature type="region of interest" description="Disordered" evidence="1">
    <location>
        <begin position="19"/>
        <end position="43"/>
    </location>
</feature>
<sequence length="318" mass="34255">MSKSKSNSLPSTLKSLVRSPLYPARPSRLNPSRLLPAGRIAGPGNPPSQESLATLFSSVKSDAEARGLGWGEWLSLATATLLTLNSPKGLQELHKSAIPLSLTLSARTDRACLMREVGLKCIGFIGIPKVINNLGALRSVVEEHDAELAQALPTSARRHIVPDQVAGVHKAANELWDDIYAPHSAKLVTILAKSHPDLPVFIIEGEYGPLFAPPPTYTKGASTPVWEIDRLRTSLVAISALRAQGGVGPQVTSHIWGLLKAVKSVQAGEEGETGRRWLTTEEGSEWVVRTVDRICELVETAAAEEAVRQSESEHKSKL</sequence>
<name>A0A177VBE7_9BASI</name>
<keyword evidence="5" id="KW-1185">Reference proteome</keyword>
<dbReference type="EMBL" id="LWDD02000945">
    <property type="protein sequence ID" value="KAE8254623.1"/>
    <property type="molecule type" value="Genomic_DNA"/>
</dbReference>
<evidence type="ECO:0000313" key="2">
    <source>
        <dbReference type="EMBL" id="CAD6948090.1"/>
    </source>
</evidence>
<reference evidence="3" key="2">
    <citation type="journal article" date="2019" name="IMA Fungus">
        <title>Genome sequencing and comparison of five Tilletia species to identify candidate genes for the detection of regulated species infecting wheat.</title>
        <authorList>
            <person name="Nguyen H.D.T."/>
            <person name="Sultana T."/>
            <person name="Kesanakurti P."/>
            <person name="Hambleton S."/>
        </authorList>
    </citation>
    <scope>NUCLEOTIDE SEQUENCE</scope>
    <source>
        <strain evidence="3">DAOMC 238032</strain>
    </source>
</reference>
<dbReference type="InterPro" id="IPR029032">
    <property type="entry name" value="AhpD-like"/>
</dbReference>
<dbReference type="SUPFAM" id="SSF69118">
    <property type="entry name" value="AhpD-like"/>
    <property type="match status" value="1"/>
</dbReference>
<protein>
    <recommendedName>
        <fullName evidence="6">Dol-P-Man:Man(5)GlcNAc(2)-PP-Dol alpha-1,3-mannosyltransferase</fullName>
    </recommendedName>
</protein>
<dbReference type="InterPro" id="IPR052999">
    <property type="entry name" value="PTS1_Protein"/>
</dbReference>
<evidence type="ECO:0000256" key="1">
    <source>
        <dbReference type="SAM" id="MobiDB-lite"/>
    </source>
</evidence>
<proteinExistence type="predicted"/>
<reference evidence="2" key="3">
    <citation type="submission" date="2020-10" db="EMBL/GenBank/DDBJ databases">
        <authorList>
            <person name="Sedaghatjoo S."/>
        </authorList>
    </citation>
    <scope>NUCLEOTIDE SEQUENCE</scope>
    <source>
        <strain evidence="2">AZH3</strain>
    </source>
</reference>
<evidence type="ECO:0000313" key="5">
    <source>
        <dbReference type="Proteomes" id="UP000836402"/>
    </source>
</evidence>